<dbReference type="RefSeq" id="WP_115586052.1">
    <property type="nucleotide sequence ID" value="NZ_CP025544.1"/>
</dbReference>
<feature type="transmembrane region" description="Helical" evidence="1">
    <location>
        <begin position="164"/>
        <end position="193"/>
    </location>
</feature>
<keyword evidence="1" id="KW-0812">Transmembrane</keyword>
<protein>
    <submittedName>
        <fullName evidence="2">Uncharacterized protein</fullName>
    </submittedName>
</protein>
<sequence length="199" mass="22743">MIHFTKKFYAMMFVVFCMSNIMQSHDMSDEEGRTEIMNYVIAIEKEIALKKSELEKLWSTYFYTKITVTNNALIKDTGMQYYDFTTLRKAYTTEADVEHYKKVKDEYNSFIKDIRDNIKSMVLDGANLQARDVKGKSVSDYCCSWEMYDILHELGAPRTLNQEFWGAIVGGVVITSSGAVIITAAAVVATACYRACFPQ</sequence>
<keyword evidence="1" id="KW-0472">Membrane</keyword>
<reference evidence="2 3" key="1">
    <citation type="submission" date="2017-12" db="EMBL/GenBank/DDBJ databases">
        <title>Chromulinavorax destructans is a abundant pathogen of dominant heterotrophic picoflagllates.</title>
        <authorList>
            <person name="Deeg C.M."/>
            <person name="Zimmer M."/>
            <person name="Suttle C.A."/>
        </authorList>
    </citation>
    <scope>NUCLEOTIDE SEQUENCE [LARGE SCALE GENOMIC DNA]</scope>
    <source>
        <strain evidence="2 3">SeV1</strain>
    </source>
</reference>
<dbReference type="EMBL" id="CP025544">
    <property type="protein sequence ID" value="AXK61037.1"/>
    <property type="molecule type" value="Genomic_DNA"/>
</dbReference>
<accession>A0A345ZCM0</accession>
<evidence type="ECO:0000313" key="2">
    <source>
        <dbReference type="EMBL" id="AXK61037.1"/>
    </source>
</evidence>
<keyword evidence="3" id="KW-1185">Reference proteome</keyword>
<evidence type="ECO:0000256" key="1">
    <source>
        <dbReference type="SAM" id="Phobius"/>
    </source>
</evidence>
<keyword evidence="1" id="KW-1133">Transmembrane helix</keyword>
<dbReference type="Proteomes" id="UP000254834">
    <property type="component" value="Chromosome"/>
</dbReference>
<evidence type="ECO:0000313" key="3">
    <source>
        <dbReference type="Proteomes" id="UP000254834"/>
    </source>
</evidence>
<proteinExistence type="predicted"/>
<dbReference type="AlphaFoldDB" id="A0A345ZCM0"/>
<name>A0A345ZCM0_9BACT</name>
<organism evidence="2 3">
    <name type="scientific">Candidatus Chromulinivorax destructor</name>
    <dbReference type="NCBI Taxonomy" id="2066483"/>
    <lineage>
        <taxon>Bacteria</taxon>
        <taxon>Candidatus Babelota</taxon>
        <taxon>Candidatus Babeliae</taxon>
        <taxon>Candidatus Babeliales</taxon>
        <taxon>Candidatus Chromulinivoraceae</taxon>
        <taxon>Candidatus Chromulinivorax</taxon>
    </lineage>
</organism>
<gene>
    <name evidence="2" type="ORF">C0J27_04880</name>
</gene>
<dbReference type="KEGG" id="cdes:C0J27_04880"/>